<keyword evidence="5" id="KW-1185">Reference proteome</keyword>
<dbReference type="Pfam" id="PF07521">
    <property type="entry name" value="RMMBL"/>
    <property type="match status" value="1"/>
</dbReference>
<dbReference type="PANTHER" id="PTHR11203:SF37">
    <property type="entry name" value="INTEGRATOR COMPLEX SUBUNIT 11"/>
    <property type="match status" value="1"/>
</dbReference>
<organism evidence="4 5">
    <name type="scientific">Moorena bouillonii PNG</name>
    <dbReference type="NCBI Taxonomy" id="568701"/>
    <lineage>
        <taxon>Bacteria</taxon>
        <taxon>Bacillati</taxon>
        <taxon>Cyanobacteriota</taxon>
        <taxon>Cyanophyceae</taxon>
        <taxon>Coleofasciculales</taxon>
        <taxon>Coleofasciculaceae</taxon>
        <taxon>Moorena</taxon>
    </lineage>
</organism>
<sequence>MKLKIHGAAREVTGSCHEIQAGKARVLLDCGMIQGGKERHQRNRDRFNFPPSDVDALILSHAHIDHSGRLPVLSKAGFDGPIYCTEATAALAKILLEDSARIHEEDARWKIKRLKRMHKDHHWVEPLFDSEDAQATLEQLRPVPFDTAIEVAKGVQARFVKAGHILGAAITVIDLPGDKNLVFSGDLGVEGARLLSAPHAVPSPDHLLMESTYGDRSRDDGDGRTERLFGVIERAADRGGKVIIPSFAVGRTQEILARINDLVESGKLSGVPVFVDSPMAIAATRVFGMHPESYSKEARELLHAGDAPLEFDGLKLTRSVEDSKAINEVDGPAVIISASGMCTAGRIKHHLKNNLGDPNSTVLFVGYQAYGSLGRVIQQGTNPVRIFGEWLPVRARIETIEGFSAHADREELLAWFESLGGVPGCTYLVHGEVRASKSLAEDLRREFGARVEVPRLEQSFDL</sequence>
<accession>A0A1U7N136</accession>
<dbReference type="SMART" id="SM01027">
    <property type="entry name" value="Beta-Casp"/>
    <property type="match status" value="1"/>
</dbReference>
<dbReference type="CDD" id="cd16295">
    <property type="entry name" value="TTHA0252-CPSF-like_MBL-fold"/>
    <property type="match status" value="1"/>
</dbReference>
<evidence type="ECO:0000259" key="3">
    <source>
        <dbReference type="SMART" id="SM01027"/>
    </source>
</evidence>
<dbReference type="InterPro" id="IPR001279">
    <property type="entry name" value="Metallo-B-lactamas"/>
</dbReference>
<dbReference type="Gene3D" id="3.40.50.10890">
    <property type="match status" value="1"/>
</dbReference>
<dbReference type="InterPro" id="IPR036866">
    <property type="entry name" value="RibonucZ/Hydroxyglut_hydro"/>
</dbReference>
<gene>
    <name evidence="4" type="ORF">BJP37_11840</name>
</gene>
<dbReference type="Pfam" id="PF00753">
    <property type="entry name" value="Lactamase_B"/>
    <property type="match status" value="1"/>
</dbReference>
<comment type="caution">
    <text evidence="4">The sequence shown here is derived from an EMBL/GenBank/DDBJ whole genome shotgun (WGS) entry which is preliminary data.</text>
</comment>
<dbReference type="InterPro" id="IPR011108">
    <property type="entry name" value="RMMBL"/>
</dbReference>
<name>A0A1U7N136_9CYAN</name>
<evidence type="ECO:0000259" key="2">
    <source>
        <dbReference type="SMART" id="SM00849"/>
    </source>
</evidence>
<dbReference type="GO" id="GO:0004521">
    <property type="term" value="F:RNA endonuclease activity"/>
    <property type="evidence" value="ECO:0007669"/>
    <property type="project" value="TreeGrafter"/>
</dbReference>
<proteinExistence type="predicted"/>
<dbReference type="Pfam" id="PF10996">
    <property type="entry name" value="Beta-Casp"/>
    <property type="match status" value="1"/>
</dbReference>
<dbReference type="Gene3D" id="3.60.15.10">
    <property type="entry name" value="Ribonuclease Z/Hydroxyacylglutathione hydrolase-like"/>
    <property type="match status" value="1"/>
</dbReference>
<keyword evidence="1" id="KW-0378">Hydrolase</keyword>
<feature type="domain" description="Metallo-beta-lactamase" evidence="2">
    <location>
        <begin position="13"/>
        <end position="247"/>
    </location>
</feature>
<feature type="domain" description="Beta-Casp" evidence="3">
    <location>
        <begin position="252"/>
        <end position="377"/>
    </location>
</feature>
<dbReference type="InterPro" id="IPR050698">
    <property type="entry name" value="MBL"/>
</dbReference>
<dbReference type="Proteomes" id="UP000186657">
    <property type="component" value="Unassembled WGS sequence"/>
</dbReference>
<dbReference type="AlphaFoldDB" id="A0A1U7N136"/>
<evidence type="ECO:0008006" key="6">
    <source>
        <dbReference type="Google" id="ProtNLM"/>
    </source>
</evidence>
<evidence type="ECO:0000313" key="5">
    <source>
        <dbReference type="Proteomes" id="UP000186657"/>
    </source>
</evidence>
<evidence type="ECO:0000313" key="4">
    <source>
        <dbReference type="EMBL" id="OLT59614.1"/>
    </source>
</evidence>
<protein>
    <recommendedName>
        <fullName evidence="6">MBL fold metallo-hydrolase</fullName>
    </recommendedName>
</protein>
<dbReference type="SUPFAM" id="SSF56281">
    <property type="entry name" value="Metallo-hydrolase/oxidoreductase"/>
    <property type="match status" value="1"/>
</dbReference>
<dbReference type="InterPro" id="IPR022712">
    <property type="entry name" value="Beta_Casp"/>
</dbReference>
<dbReference type="RefSeq" id="WP_075899146.1">
    <property type="nucleotide sequence ID" value="NZ_MKZS01000001.1"/>
</dbReference>
<evidence type="ECO:0000256" key="1">
    <source>
        <dbReference type="ARBA" id="ARBA00022801"/>
    </source>
</evidence>
<dbReference type="EMBL" id="MKZS01000001">
    <property type="protein sequence ID" value="OLT59614.1"/>
    <property type="molecule type" value="Genomic_DNA"/>
</dbReference>
<reference evidence="4 5" key="1">
    <citation type="submission" date="2016-10" db="EMBL/GenBank/DDBJ databases">
        <title>Comparative genomics uncovers the prolific and rare metabolic potential of the cyanobacterial genus Moorea.</title>
        <authorList>
            <person name="Leao T."/>
            <person name="Castelao G."/>
            <person name="Korobeynikov A."/>
            <person name="Monroe E.A."/>
            <person name="Podell S."/>
            <person name="Glukhov E."/>
            <person name="Allen E."/>
            <person name="Gerwick W.H."/>
            <person name="Gerwick L."/>
        </authorList>
    </citation>
    <scope>NUCLEOTIDE SEQUENCE [LARGE SCALE GENOMIC DNA]</scope>
    <source>
        <strain evidence="4 5">PNG5-198</strain>
    </source>
</reference>
<dbReference type="PANTHER" id="PTHR11203">
    <property type="entry name" value="CLEAVAGE AND POLYADENYLATION SPECIFICITY FACTOR FAMILY MEMBER"/>
    <property type="match status" value="1"/>
</dbReference>
<dbReference type="SMART" id="SM00849">
    <property type="entry name" value="Lactamase_B"/>
    <property type="match status" value="1"/>
</dbReference>
<dbReference type="GO" id="GO:0016787">
    <property type="term" value="F:hydrolase activity"/>
    <property type="evidence" value="ECO:0007669"/>
    <property type="project" value="UniProtKB-KW"/>
</dbReference>